<comment type="caution">
    <text evidence="11">The sequence shown here is derived from an EMBL/GenBank/DDBJ whole genome shotgun (WGS) entry which is preliminary data.</text>
</comment>
<keyword evidence="6 8" id="KW-0472">Membrane</keyword>
<keyword evidence="5 9" id="KW-0732">Signal</keyword>
<keyword evidence="4 8" id="KW-0812">Transmembrane</keyword>
<dbReference type="InterPro" id="IPR036942">
    <property type="entry name" value="Beta-barrel_TonB_sf"/>
</dbReference>
<keyword evidence="7 8" id="KW-0998">Cell outer membrane</keyword>
<dbReference type="SUPFAM" id="SSF56935">
    <property type="entry name" value="Porins"/>
    <property type="match status" value="1"/>
</dbReference>
<dbReference type="PANTHER" id="PTHR30069:SF29">
    <property type="entry name" value="HEMOGLOBIN AND HEMOGLOBIN-HAPTOGLOBIN-BINDING PROTEIN 1-RELATED"/>
    <property type="match status" value="1"/>
</dbReference>
<name>A0A3D2SGU5_9BACE</name>
<dbReference type="PANTHER" id="PTHR30069">
    <property type="entry name" value="TONB-DEPENDENT OUTER MEMBRANE RECEPTOR"/>
    <property type="match status" value="1"/>
</dbReference>
<feature type="non-terminal residue" evidence="11">
    <location>
        <position position="135"/>
    </location>
</feature>
<evidence type="ECO:0000256" key="7">
    <source>
        <dbReference type="ARBA" id="ARBA00023237"/>
    </source>
</evidence>
<dbReference type="Gene3D" id="2.40.170.20">
    <property type="entry name" value="TonB-dependent receptor, beta-barrel domain"/>
    <property type="match status" value="1"/>
</dbReference>
<feature type="chain" id="PRO_5017564159" evidence="9">
    <location>
        <begin position="19"/>
        <end position="135"/>
    </location>
</feature>
<accession>A0A3D2SGU5</accession>
<gene>
    <name evidence="11" type="ORF">DHW31_12085</name>
</gene>
<proteinExistence type="inferred from homology"/>
<evidence type="ECO:0000256" key="5">
    <source>
        <dbReference type="ARBA" id="ARBA00022729"/>
    </source>
</evidence>
<dbReference type="AlphaFoldDB" id="A0A3D2SGU5"/>
<evidence type="ECO:0000256" key="9">
    <source>
        <dbReference type="SAM" id="SignalP"/>
    </source>
</evidence>
<protein>
    <submittedName>
        <fullName evidence="11">TonB-dependent receptor</fullName>
    </submittedName>
</protein>
<organism evidence="11 12">
    <name type="scientific">Bacteroides graminisolvens</name>
    <dbReference type="NCBI Taxonomy" id="477666"/>
    <lineage>
        <taxon>Bacteria</taxon>
        <taxon>Pseudomonadati</taxon>
        <taxon>Bacteroidota</taxon>
        <taxon>Bacteroidia</taxon>
        <taxon>Bacteroidales</taxon>
        <taxon>Bacteroidaceae</taxon>
        <taxon>Bacteroides</taxon>
    </lineage>
</organism>
<evidence type="ECO:0000256" key="6">
    <source>
        <dbReference type="ARBA" id="ARBA00023136"/>
    </source>
</evidence>
<keyword evidence="3 8" id="KW-1134">Transmembrane beta strand</keyword>
<dbReference type="EMBL" id="DPVG01000449">
    <property type="protein sequence ID" value="HCK25482.1"/>
    <property type="molecule type" value="Genomic_DNA"/>
</dbReference>
<evidence type="ECO:0000313" key="12">
    <source>
        <dbReference type="Proteomes" id="UP000263098"/>
    </source>
</evidence>
<dbReference type="InterPro" id="IPR012910">
    <property type="entry name" value="Plug_dom"/>
</dbReference>
<comment type="subcellular location">
    <subcellularLocation>
        <location evidence="1 8">Cell outer membrane</location>
        <topology evidence="1 8">Multi-pass membrane protein</topology>
    </subcellularLocation>
</comment>
<evidence type="ECO:0000256" key="3">
    <source>
        <dbReference type="ARBA" id="ARBA00022452"/>
    </source>
</evidence>
<evidence type="ECO:0000256" key="2">
    <source>
        <dbReference type="ARBA" id="ARBA00022448"/>
    </source>
</evidence>
<keyword evidence="2 8" id="KW-0813">Transport</keyword>
<dbReference type="GO" id="GO:0009279">
    <property type="term" value="C:cell outer membrane"/>
    <property type="evidence" value="ECO:0007669"/>
    <property type="project" value="UniProtKB-SubCell"/>
</dbReference>
<dbReference type="Proteomes" id="UP000263098">
    <property type="component" value="Unassembled WGS sequence"/>
</dbReference>
<dbReference type="GO" id="GO:0015344">
    <property type="term" value="F:siderophore uptake transmembrane transporter activity"/>
    <property type="evidence" value="ECO:0007669"/>
    <property type="project" value="TreeGrafter"/>
</dbReference>
<sequence length="135" mass="15023">MKVYAFLGALVFPSYLLAAVTVPDSTSRKSVMLDEVVVTSYKEKKTLREVPASISSISLGDLNKKNLVDFKELSSYIPNLFLPDYGSKLTSPIYIRGIGSKLTPSVGLYVDGIPFFDKSVFDFDMNEVNRVEVLR</sequence>
<evidence type="ECO:0000256" key="1">
    <source>
        <dbReference type="ARBA" id="ARBA00004571"/>
    </source>
</evidence>
<reference evidence="11 12" key="1">
    <citation type="journal article" date="2018" name="Nat. Biotechnol.">
        <title>A standardized bacterial taxonomy based on genome phylogeny substantially revises the tree of life.</title>
        <authorList>
            <person name="Parks D.H."/>
            <person name="Chuvochina M."/>
            <person name="Waite D.W."/>
            <person name="Rinke C."/>
            <person name="Skarshewski A."/>
            <person name="Chaumeil P.A."/>
            <person name="Hugenholtz P."/>
        </authorList>
    </citation>
    <scope>NUCLEOTIDE SEQUENCE [LARGE SCALE GENOMIC DNA]</scope>
    <source>
        <strain evidence="11">UBA9667</strain>
    </source>
</reference>
<feature type="domain" description="TonB-dependent receptor plug" evidence="10">
    <location>
        <begin position="47"/>
        <end position="135"/>
    </location>
</feature>
<feature type="signal peptide" evidence="9">
    <location>
        <begin position="1"/>
        <end position="18"/>
    </location>
</feature>
<dbReference type="InterPro" id="IPR039426">
    <property type="entry name" value="TonB-dep_rcpt-like"/>
</dbReference>
<evidence type="ECO:0000256" key="4">
    <source>
        <dbReference type="ARBA" id="ARBA00022692"/>
    </source>
</evidence>
<comment type="similarity">
    <text evidence="8">Belongs to the TonB-dependent receptor family.</text>
</comment>
<dbReference type="PROSITE" id="PS52016">
    <property type="entry name" value="TONB_DEPENDENT_REC_3"/>
    <property type="match status" value="1"/>
</dbReference>
<evidence type="ECO:0000259" key="10">
    <source>
        <dbReference type="Pfam" id="PF07715"/>
    </source>
</evidence>
<evidence type="ECO:0000256" key="8">
    <source>
        <dbReference type="PROSITE-ProRule" id="PRU01360"/>
    </source>
</evidence>
<keyword evidence="11" id="KW-0675">Receptor</keyword>
<evidence type="ECO:0000313" key="11">
    <source>
        <dbReference type="EMBL" id="HCK25482.1"/>
    </source>
</evidence>
<dbReference type="Pfam" id="PF07715">
    <property type="entry name" value="Plug"/>
    <property type="match status" value="1"/>
</dbReference>
<dbReference type="GO" id="GO:0044718">
    <property type="term" value="P:siderophore transmembrane transport"/>
    <property type="evidence" value="ECO:0007669"/>
    <property type="project" value="TreeGrafter"/>
</dbReference>